<keyword evidence="2" id="KW-1185">Reference proteome</keyword>
<dbReference type="NCBIfam" id="TIGR01484">
    <property type="entry name" value="HAD-SF-IIB"/>
    <property type="match status" value="1"/>
</dbReference>
<name>A0ABT2PWR2_9MOLU</name>
<dbReference type="Gene3D" id="3.40.50.1000">
    <property type="entry name" value="HAD superfamily/HAD-like"/>
    <property type="match status" value="1"/>
</dbReference>
<dbReference type="NCBIfam" id="TIGR00099">
    <property type="entry name" value="Cof-subfamily"/>
    <property type="match status" value="1"/>
</dbReference>
<gene>
    <name evidence="1" type="ORF">N7603_05735</name>
</gene>
<dbReference type="GO" id="GO:0016787">
    <property type="term" value="F:hydrolase activity"/>
    <property type="evidence" value="ECO:0007669"/>
    <property type="project" value="UniProtKB-KW"/>
</dbReference>
<dbReference type="InterPro" id="IPR000150">
    <property type="entry name" value="Cof"/>
</dbReference>
<dbReference type="SUPFAM" id="SSF56784">
    <property type="entry name" value="HAD-like"/>
    <property type="match status" value="1"/>
</dbReference>
<sequence>MKMIVADLDGTLVSKKYMSESTKETIQWLQQNGYIFTLATGRHKDAVRPIVESLNIEYPVICTNGAFIYDFKTSTVLHQDTLDPHSIDEALKILDQHEADYLLYTTKAIVSTKMAKQKLESRIGTFDSLVVEQSDWQSYIDLGLLKILVIEQDDMKFKILRRSLETLKGVYVLSSQPTFIDIGNEIANKGRALEKLTNRLNIDLKDVISIGDQENDLTMIEKAGVGVAMGDAEEILKEKADFVTKPFLEDGFVHAINTYIKNQK</sequence>
<dbReference type="InterPro" id="IPR006379">
    <property type="entry name" value="HAD-SF_hydro_IIB"/>
</dbReference>
<reference evidence="2" key="1">
    <citation type="submission" date="2023-07" db="EMBL/GenBank/DDBJ databases">
        <title>Novel Mycoplasma species identified in domestic and wild animals.</title>
        <authorList>
            <person name="Volokhov D.V."/>
            <person name="Furtak V.A."/>
            <person name="Zagorodnyaya T.A."/>
        </authorList>
    </citation>
    <scope>NUCLEOTIDE SEQUENCE [LARGE SCALE GENOMIC DNA]</scope>
    <source>
        <strain evidence="2">92-19</strain>
    </source>
</reference>
<dbReference type="Proteomes" id="UP001209076">
    <property type="component" value="Unassembled WGS sequence"/>
</dbReference>
<accession>A0ABT2PWR2</accession>
<dbReference type="EMBL" id="JAOEGN010000009">
    <property type="protein sequence ID" value="MCU0105153.1"/>
    <property type="molecule type" value="Genomic_DNA"/>
</dbReference>
<dbReference type="PANTHER" id="PTHR10000:SF8">
    <property type="entry name" value="HAD SUPERFAMILY HYDROLASE-LIKE, TYPE 3"/>
    <property type="match status" value="1"/>
</dbReference>
<evidence type="ECO:0000313" key="1">
    <source>
        <dbReference type="EMBL" id="MCU0105153.1"/>
    </source>
</evidence>
<dbReference type="RefSeq" id="WP_262096421.1">
    <property type="nucleotide sequence ID" value="NZ_JAOEGN010000009.1"/>
</dbReference>
<organism evidence="1 2">
    <name type="scientific">Paracholeplasma vituli</name>
    <dbReference type="NCBI Taxonomy" id="69473"/>
    <lineage>
        <taxon>Bacteria</taxon>
        <taxon>Bacillati</taxon>
        <taxon>Mycoplasmatota</taxon>
        <taxon>Mollicutes</taxon>
        <taxon>Acholeplasmatales</taxon>
        <taxon>Acholeplasmataceae</taxon>
        <taxon>Paracholeplasma</taxon>
    </lineage>
</organism>
<dbReference type="SFLD" id="SFLDS00003">
    <property type="entry name" value="Haloacid_Dehalogenase"/>
    <property type="match status" value="1"/>
</dbReference>
<evidence type="ECO:0000313" key="2">
    <source>
        <dbReference type="Proteomes" id="UP001209076"/>
    </source>
</evidence>
<dbReference type="CDD" id="cd07516">
    <property type="entry name" value="HAD_Pase"/>
    <property type="match status" value="1"/>
</dbReference>
<comment type="caution">
    <text evidence="1">The sequence shown here is derived from an EMBL/GenBank/DDBJ whole genome shotgun (WGS) entry which is preliminary data.</text>
</comment>
<dbReference type="SFLD" id="SFLDG01140">
    <property type="entry name" value="C2.B:_Phosphomannomutase_and_P"/>
    <property type="match status" value="1"/>
</dbReference>
<proteinExistence type="predicted"/>
<dbReference type="Gene3D" id="3.30.1240.10">
    <property type="match status" value="1"/>
</dbReference>
<protein>
    <submittedName>
        <fullName evidence="1">Cof-type HAD-IIB family hydrolase</fullName>
    </submittedName>
</protein>
<dbReference type="InterPro" id="IPR036412">
    <property type="entry name" value="HAD-like_sf"/>
</dbReference>
<keyword evidence="1" id="KW-0378">Hydrolase</keyword>
<dbReference type="InterPro" id="IPR023214">
    <property type="entry name" value="HAD_sf"/>
</dbReference>
<dbReference type="PANTHER" id="PTHR10000">
    <property type="entry name" value="PHOSPHOSERINE PHOSPHATASE"/>
    <property type="match status" value="1"/>
</dbReference>
<dbReference type="Pfam" id="PF08282">
    <property type="entry name" value="Hydrolase_3"/>
    <property type="match status" value="1"/>
</dbReference>
<dbReference type="PROSITE" id="PS01229">
    <property type="entry name" value="COF_2"/>
    <property type="match status" value="1"/>
</dbReference>